<dbReference type="EMBL" id="JAOQAZ010000027">
    <property type="protein sequence ID" value="KAJ4251890.1"/>
    <property type="molecule type" value="Genomic_DNA"/>
</dbReference>
<dbReference type="Proteomes" id="UP001152049">
    <property type="component" value="Unassembled WGS sequence"/>
</dbReference>
<proteinExistence type="predicted"/>
<name>A0A9W8RTG0_9HYPO</name>
<evidence type="ECO:0000313" key="3">
    <source>
        <dbReference type="Proteomes" id="UP001152049"/>
    </source>
</evidence>
<keyword evidence="3" id="KW-1185">Reference proteome</keyword>
<sequence>MPVLSDKEIHAILDRITALEADVGKLKTEVDHLRGDNARTGHSASQHGAGDSMTDHSRPKARSFGPTKIPTETGGFRGFGNEQTDLNAIRDEMMTADPDIVSVTFEVVPVKKDKLAPRTEDDGYQGVGNLQTDLNAVKNEVMANPDTVGYILEVVPVKKGST</sequence>
<feature type="region of interest" description="Disordered" evidence="1">
    <location>
        <begin position="33"/>
        <end position="82"/>
    </location>
</feature>
<reference evidence="2" key="1">
    <citation type="submission" date="2022-09" db="EMBL/GenBank/DDBJ databases">
        <title>Fusarium specimens isolated from Avocado Roots.</title>
        <authorList>
            <person name="Stajich J."/>
            <person name="Roper C."/>
            <person name="Heimlech-Rivalta G."/>
        </authorList>
    </citation>
    <scope>NUCLEOTIDE SEQUENCE</scope>
    <source>
        <strain evidence="2">CF00136</strain>
    </source>
</reference>
<dbReference type="AlphaFoldDB" id="A0A9W8RTG0"/>
<accession>A0A9W8RTG0</accession>
<protein>
    <submittedName>
        <fullName evidence="2">Uncharacterized protein</fullName>
    </submittedName>
</protein>
<gene>
    <name evidence="2" type="ORF">NW762_011187</name>
</gene>
<evidence type="ECO:0000256" key="1">
    <source>
        <dbReference type="SAM" id="MobiDB-lite"/>
    </source>
</evidence>
<comment type="caution">
    <text evidence="2">The sequence shown here is derived from an EMBL/GenBank/DDBJ whole genome shotgun (WGS) entry which is preliminary data.</text>
</comment>
<evidence type="ECO:0000313" key="2">
    <source>
        <dbReference type="EMBL" id="KAJ4251890.1"/>
    </source>
</evidence>
<organism evidence="2 3">
    <name type="scientific">Fusarium torreyae</name>
    <dbReference type="NCBI Taxonomy" id="1237075"/>
    <lineage>
        <taxon>Eukaryota</taxon>
        <taxon>Fungi</taxon>
        <taxon>Dikarya</taxon>
        <taxon>Ascomycota</taxon>
        <taxon>Pezizomycotina</taxon>
        <taxon>Sordariomycetes</taxon>
        <taxon>Hypocreomycetidae</taxon>
        <taxon>Hypocreales</taxon>
        <taxon>Nectriaceae</taxon>
        <taxon>Fusarium</taxon>
    </lineage>
</organism>
<dbReference type="OrthoDB" id="10531940at2759"/>